<name>A0A4U5M286_STECR</name>
<sequence length="292" mass="33724">MDSVEYAFLEAVAHLIDVSQWRFLPGHYQGIYNQTRENRVNAEVYIRGNSSNDGTVFDFSFSGVFQGQKLNSVTMALPETKQYAKVFFEARIADCSSAGWSEPPKEFAGFLKCFPRVLVSHLQSDLSKFFLDHQITCLSKVLHVNDYIDYNVIDCVKFQLQRGVIKNFAFNSDSALIDYLLEIFELFFESPYTEKFTFPEDEDLINPILPKLLKMWSDGTYEKSKIVEFRDFPIIVDKKQMEGAGFQWKHELIGNKQTTSIFDLAKPERQLTWTVCYMDSSNVTKKLTFGCL</sequence>
<organism evidence="1 2">
    <name type="scientific">Steinernema carpocapsae</name>
    <name type="common">Entomopathogenic nematode</name>
    <dbReference type="NCBI Taxonomy" id="34508"/>
    <lineage>
        <taxon>Eukaryota</taxon>
        <taxon>Metazoa</taxon>
        <taxon>Ecdysozoa</taxon>
        <taxon>Nematoda</taxon>
        <taxon>Chromadorea</taxon>
        <taxon>Rhabditida</taxon>
        <taxon>Tylenchina</taxon>
        <taxon>Panagrolaimomorpha</taxon>
        <taxon>Strongyloidoidea</taxon>
        <taxon>Steinernematidae</taxon>
        <taxon>Steinernema</taxon>
    </lineage>
</organism>
<protein>
    <submittedName>
        <fullName evidence="1">Uncharacterized protein</fullName>
    </submittedName>
</protein>
<proteinExistence type="predicted"/>
<evidence type="ECO:0000313" key="2">
    <source>
        <dbReference type="Proteomes" id="UP000298663"/>
    </source>
</evidence>
<reference evidence="1 2" key="1">
    <citation type="journal article" date="2015" name="Genome Biol.">
        <title>Comparative genomics of Steinernema reveals deeply conserved gene regulatory networks.</title>
        <authorList>
            <person name="Dillman A.R."/>
            <person name="Macchietto M."/>
            <person name="Porter C.F."/>
            <person name="Rogers A."/>
            <person name="Williams B."/>
            <person name="Antoshechkin I."/>
            <person name="Lee M.M."/>
            <person name="Goodwin Z."/>
            <person name="Lu X."/>
            <person name="Lewis E.E."/>
            <person name="Goodrich-Blair H."/>
            <person name="Stock S.P."/>
            <person name="Adams B.J."/>
            <person name="Sternberg P.W."/>
            <person name="Mortazavi A."/>
        </authorList>
    </citation>
    <scope>NUCLEOTIDE SEQUENCE [LARGE SCALE GENOMIC DNA]</scope>
    <source>
        <strain evidence="1 2">ALL</strain>
    </source>
</reference>
<evidence type="ECO:0000313" key="1">
    <source>
        <dbReference type="EMBL" id="TKR62829.1"/>
    </source>
</evidence>
<dbReference type="Proteomes" id="UP000298663">
    <property type="component" value="Unassembled WGS sequence"/>
</dbReference>
<accession>A0A4U5M286</accession>
<gene>
    <name evidence="1" type="ORF">L596_026741</name>
</gene>
<dbReference type="AlphaFoldDB" id="A0A4U5M286"/>
<keyword evidence="2" id="KW-1185">Reference proteome</keyword>
<reference evidence="1 2" key="2">
    <citation type="journal article" date="2019" name="G3 (Bethesda)">
        <title>Hybrid Assembly of the Genome of the Entomopathogenic Nematode Steinernema carpocapsae Identifies the X-Chromosome.</title>
        <authorList>
            <person name="Serra L."/>
            <person name="Macchietto M."/>
            <person name="Macias-Munoz A."/>
            <person name="McGill C.J."/>
            <person name="Rodriguez I.M."/>
            <person name="Rodriguez B."/>
            <person name="Murad R."/>
            <person name="Mortazavi A."/>
        </authorList>
    </citation>
    <scope>NUCLEOTIDE SEQUENCE [LARGE SCALE GENOMIC DNA]</scope>
    <source>
        <strain evidence="1 2">ALL</strain>
    </source>
</reference>
<dbReference type="EMBL" id="AZBU02000010">
    <property type="protein sequence ID" value="TKR62829.1"/>
    <property type="molecule type" value="Genomic_DNA"/>
</dbReference>
<comment type="caution">
    <text evidence="1">The sequence shown here is derived from an EMBL/GenBank/DDBJ whole genome shotgun (WGS) entry which is preliminary data.</text>
</comment>